<dbReference type="AlphaFoldDB" id="A0A1I4B0U1"/>
<dbReference type="Pfam" id="PF11199">
    <property type="entry name" value="DUF2891"/>
    <property type="match status" value="1"/>
</dbReference>
<sequence length="338" mass="37301">MAEVLDEALAERLARIALGHVGQEWPQKLDHVLTGPADLQAPSVLHPLFHGSFDWHSCVHAHWMLARLLRRFPQMPGAGAIAARFDAAFTETGVAAECAYLARPSSRGFERPYGWAWLLKLQAELDALPNPVWGARLAPLAEVFAARFRSHLPMADYPSRAGMHTNTAFALMLAADWAEAQDPALLALIRETAWRWHAEDRDAQAWEPSGEDFLSPTLMEAACLARLIPAARFAPWFDRFLPWIGARRPAALFTPARVSDRTDGRIAHLDGLNLSRAWCWRILAGTLQGADMRRAVMEESAAAHLAASMPHLDDHYMGGHWLASFALLALDDAGGTTA</sequence>
<dbReference type="STRING" id="1123062.SAMN02745775_104350"/>
<dbReference type="EMBL" id="FOSQ01000004">
    <property type="protein sequence ID" value="SFK62304.1"/>
    <property type="molecule type" value="Genomic_DNA"/>
</dbReference>
<accession>A0A1I4B0U1</accession>
<evidence type="ECO:0000313" key="1">
    <source>
        <dbReference type="EMBL" id="SFK62304.1"/>
    </source>
</evidence>
<protein>
    <recommendedName>
        <fullName evidence="3">DUF2891 domain-containing protein</fullName>
    </recommendedName>
</protein>
<organism evidence="1 2">
    <name type="scientific">Falsiroseomonas stagni DSM 19981</name>
    <dbReference type="NCBI Taxonomy" id="1123062"/>
    <lineage>
        <taxon>Bacteria</taxon>
        <taxon>Pseudomonadati</taxon>
        <taxon>Pseudomonadota</taxon>
        <taxon>Alphaproteobacteria</taxon>
        <taxon>Acetobacterales</taxon>
        <taxon>Roseomonadaceae</taxon>
        <taxon>Falsiroseomonas</taxon>
    </lineage>
</organism>
<dbReference type="Proteomes" id="UP000199473">
    <property type="component" value="Unassembled WGS sequence"/>
</dbReference>
<evidence type="ECO:0000313" key="2">
    <source>
        <dbReference type="Proteomes" id="UP000199473"/>
    </source>
</evidence>
<reference evidence="1 2" key="1">
    <citation type="submission" date="2016-10" db="EMBL/GenBank/DDBJ databases">
        <authorList>
            <person name="de Groot N.N."/>
        </authorList>
    </citation>
    <scope>NUCLEOTIDE SEQUENCE [LARGE SCALE GENOMIC DNA]</scope>
    <source>
        <strain evidence="1 2">DSM 19981</strain>
    </source>
</reference>
<evidence type="ECO:0008006" key="3">
    <source>
        <dbReference type="Google" id="ProtNLM"/>
    </source>
</evidence>
<proteinExistence type="predicted"/>
<gene>
    <name evidence="1" type="ORF">SAMN02745775_104350</name>
</gene>
<dbReference type="RefSeq" id="WP_245762081.1">
    <property type="nucleotide sequence ID" value="NZ_FOSQ01000004.1"/>
</dbReference>
<keyword evidence="2" id="KW-1185">Reference proteome</keyword>
<name>A0A1I4B0U1_9PROT</name>
<dbReference type="InterPro" id="IPR021365">
    <property type="entry name" value="DUF2891"/>
</dbReference>